<feature type="region of interest" description="Disordered" evidence="1">
    <location>
        <begin position="451"/>
        <end position="475"/>
    </location>
</feature>
<name>A0A1E1J2V6_LEIGU</name>
<feature type="transmembrane region" description="Helical" evidence="2">
    <location>
        <begin position="719"/>
        <end position="741"/>
    </location>
</feature>
<keyword evidence="2" id="KW-0472">Membrane</keyword>
<organism evidence="3">
    <name type="scientific">Leishmania guyanensis</name>
    <dbReference type="NCBI Taxonomy" id="5670"/>
    <lineage>
        <taxon>Eukaryota</taxon>
        <taxon>Discoba</taxon>
        <taxon>Euglenozoa</taxon>
        <taxon>Kinetoplastea</taxon>
        <taxon>Metakinetoplastina</taxon>
        <taxon>Trypanosomatida</taxon>
        <taxon>Trypanosomatidae</taxon>
        <taxon>Leishmaniinae</taxon>
        <taxon>Leishmania</taxon>
        <taxon>Leishmania guyanensis species complex</taxon>
    </lineage>
</organism>
<keyword evidence="2" id="KW-1133">Transmembrane helix</keyword>
<feature type="region of interest" description="Disordered" evidence="1">
    <location>
        <begin position="104"/>
        <end position="169"/>
    </location>
</feature>
<feature type="region of interest" description="Disordered" evidence="1">
    <location>
        <begin position="23"/>
        <end position="58"/>
    </location>
</feature>
<proteinExistence type="predicted"/>
<dbReference type="AlphaFoldDB" id="A0A1E1J2V6"/>
<feature type="compositionally biased region" description="Polar residues" evidence="1">
    <location>
        <begin position="31"/>
        <end position="58"/>
    </location>
</feature>
<feature type="compositionally biased region" description="Acidic residues" evidence="1">
    <location>
        <begin position="108"/>
        <end position="135"/>
    </location>
</feature>
<feature type="compositionally biased region" description="Polar residues" evidence="1">
    <location>
        <begin position="360"/>
        <end position="373"/>
    </location>
</feature>
<feature type="region of interest" description="Disordered" evidence="1">
    <location>
        <begin position="358"/>
        <end position="432"/>
    </location>
</feature>
<feature type="compositionally biased region" description="Polar residues" evidence="1">
    <location>
        <begin position="399"/>
        <end position="408"/>
    </location>
</feature>
<dbReference type="EMBL" id="CALQ01001419">
    <property type="protein sequence ID" value="CCM17905.1"/>
    <property type="molecule type" value="Genomic_DNA"/>
</dbReference>
<evidence type="ECO:0000313" key="3">
    <source>
        <dbReference type="EMBL" id="CCM17905.1"/>
    </source>
</evidence>
<feature type="compositionally biased region" description="Polar residues" evidence="1">
    <location>
        <begin position="153"/>
        <end position="168"/>
    </location>
</feature>
<keyword evidence="2" id="KW-0812">Transmembrane</keyword>
<feature type="transmembrane region" description="Helical" evidence="2">
    <location>
        <begin position="683"/>
        <end position="707"/>
    </location>
</feature>
<evidence type="ECO:0000256" key="2">
    <source>
        <dbReference type="SAM" id="Phobius"/>
    </source>
</evidence>
<gene>
    <name evidence="3" type="primary">LgM4147LRVhigh.31.01780.00540</name>
    <name evidence="3" type="ORF">BN36_3153990</name>
</gene>
<feature type="region of interest" description="Disordered" evidence="1">
    <location>
        <begin position="625"/>
        <end position="647"/>
    </location>
</feature>
<reference evidence="3" key="1">
    <citation type="submission" date="2012-08" db="EMBL/GenBank/DDBJ databases">
        <title>Comparative genomics of metastatic and non-metastatic Leishmania guyanensis provides insights into polygenic factors involved in Leishmania RNA virus infection.</title>
        <authorList>
            <person name="Smith D."/>
            <person name="Hertz-Fowler C."/>
            <person name="Martin R."/>
            <person name="Dickens N."/>
            <person name="Fasel N."/>
            <person name="Falquet L."/>
            <person name="Beverley S."/>
            <person name="Zangger H."/>
            <person name="Calderon-Copete S."/>
            <person name="Mottram J."/>
            <person name="Xenarios I."/>
        </authorList>
    </citation>
    <scope>NUCLEOTIDE SEQUENCE</scope>
    <source>
        <strain evidence="3">MHOM/BR/75/M4147/SSU:IR2SAT-LUC</strain>
    </source>
</reference>
<protein>
    <submittedName>
        <fullName evidence="3">Uncharacterized protein</fullName>
    </submittedName>
</protein>
<sequence>MRPETQSGWGGYTDSAETRIHLGSSGADLYTGSSQSVSQPYTRSQSPDTGSACWNLQSSIGTYGQGHARRGTAVDVSPPPRLPLSLPLNGVGLGVGPRRGYAGHEYEGSYDNEYEEDADRGSSEDEYEWEGNEECDNGKYAYEHHHNDDSEASEGSSARNGAATSGMFSQGARDLGLDFEASRAPQTADAQPTCGFGFPAAKLARLNVLGQGSTRFALCAAAAGAAASATKAAPVTTSTFRRCTPVARVAYSVGYDPAAGESSEDLPSASEPRDEGVVVSLAAAEAANSFEQTSFPFTAANIFNTATQGSPDMTMAARLIHNNMRDTPPKPSADACHTSTASIARSVVASRAAVKRSDHSCSALTSVAQTSGSPPAHGDAKKSAKEPLQNTPDHRRESMSSSPLSPQRPTIGAKDDMYGHSSNDDASSTGSASTAISPVLAVGKGDDARGCGNVGGSELPALTEPTKSPDAAHVVPSPMMGSATFISGKPNLLRVSGLSRFVADFLARWKYSMTEVDTANSACEREGYARSPSNRVVLPALGISSPAVAPLLERESPLVGLRSREKMEEVDAAVKDLAAMEQRGMQSSPAKSDAPPVYAPNVLLNISVTTVFNYSEAEKLWLSRGQPSTPPARATQRLTSVTGSAVPPSTARALDRVLRPPSAPSVKVSLYCRPLLVQLSNPSLHACVLCAAGNSALVRVALTLLYCVPRSLVLTLPRVLIRFTVALVVLVAALVVMDAAWCRWPNLSVYTAEFQVNATMVILSVREWLLSSLGADSG</sequence>
<accession>A0A1E1J2V6</accession>
<evidence type="ECO:0000256" key="1">
    <source>
        <dbReference type="SAM" id="MobiDB-lite"/>
    </source>
</evidence>